<protein>
    <recommendedName>
        <fullName evidence="2">Capsule synthesis protein CapA domain-containing protein</fullName>
    </recommendedName>
</protein>
<comment type="caution">
    <text evidence="3">The sequence shown here is derived from an EMBL/GenBank/DDBJ whole genome shotgun (WGS) entry which is preliminary data.</text>
</comment>
<dbReference type="EMBL" id="BOPV01000001">
    <property type="protein sequence ID" value="GIL41597.1"/>
    <property type="molecule type" value="Genomic_DNA"/>
</dbReference>
<evidence type="ECO:0000259" key="2">
    <source>
        <dbReference type="SMART" id="SM00854"/>
    </source>
</evidence>
<evidence type="ECO:0000313" key="4">
    <source>
        <dbReference type="Proteomes" id="UP000681075"/>
    </source>
</evidence>
<reference evidence="3" key="1">
    <citation type="submission" date="2021-02" db="EMBL/GenBank/DDBJ databases">
        <title>Genome sequence of Rhodospirillales sp. strain TMPK1 isolated from soil.</title>
        <authorList>
            <person name="Nakai R."/>
            <person name="Kusada H."/>
            <person name="Tamaki H."/>
        </authorList>
    </citation>
    <scope>NUCLEOTIDE SEQUENCE</scope>
    <source>
        <strain evidence="3">TMPK1</strain>
    </source>
</reference>
<dbReference type="InterPro" id="IPR052169">
    <property type="entry name" value="CW_Biosynth-Accessory"/>
</dbReference>
<dbReference type="SMART" id="SM00854">
    <property type="entry name" value="PGA_cap"/>
    <property type="match status" value="1"/>
</dbReference>
<dbReference type="PANTHER" id="PTHR33393:SF13">
    <property type="entry name" value="PGA BIOSYNTHESIS PROTEIN CAPA"/>
    <property type="match status" value="1"/>
</dbReference>
<name>A0A8S8XIV4_9PROT</name>
<dbReference type="InterPro" id="IPR029052">
    <property type="entry name" value="Metallo-depent_PP-like"/>
</dbReference>
<dbReference type="Pfam" id="PF09587">
    <property type="entry name" value="PGA_cap"/>
    <property type="match status" value="1"/>
</dbReference>
<dbReference type="InterPro" id="IPR019079">
    <property type="entry name" value="Capsule_synth_CapA"/>
</dbReference>
<organism evidence="3 4">
    <name type="scientific">Roseiterribacter gracilis</name>
    <dbReference type="NCBI Taxonomy" id="2812848"/>
    <lineage>
        <taxon>Bacteria</taxon>
        <taxon>Pseudomonadati</taxon>
        <taxon>Pseudomonadota</taxon>
        <taxon>Alphaproteobacteria</taxon>
        <taxon>Rhodospirillales</taxon>
        <taxon>Roseiterribacteraceae</taxon>
        <taxon>Roseiterribacter</taxon>
    </lineage>
</organism>
<evidence type="ECO:0000313" key="3">
    <source>
        <dbReference type="EMBL" id="GIL41597.1"/>
    </source>
</evidence>
<dbReference type="PANTHER" id="PTHR33393">
    <property type="entry name" value="POLYGLUTAMINE SYNTHESIS ACCESSORY PROTEIN RV0574C-RELATED"/>
    <property type="match status" value="1"/>
</dbReference>
<dbReference type="AlphaFoldDB" id="A0A8S8XIV4"/>
<dbReference type="SUPFAM" id="SSF56300">
    <property type="entry name" value="Metallo-dependent phosphatases"/>
    <property type="match status" value="1"/>
</dbReference>
<accession>A0A8S8XIV4</accession>
<sequence length="373" mass="40215">MSEATILMVGDLVLDVPEIEPLFNASRATLRAADLVVGHVEVPHTLRGTQSVGNVPAPLNDPQRLEPLQGAGFHLATLAGNHIYDQGPLGISDTIDKLRSLGIEPTGAGPNLEAARKPAIAQRNGIRVGVLSYNCVGPRESWASANKAGCAYVHVMTHYEVDYAGPGGPPQIYTFAEPSHLEAMQGDIERLREQADIVIVALHKGLGHTPAVVGAYERQIAKGAIDAGADIVIGHHAHILRGVETYKGKPIFHGLGNFVTVTRALAVEDNASPERLAWAKRRRALFGFEPDPNYPTYPFHPEAKNTMIASCTVTRDGVKDAGFLPCWVKPNGEPEVLGRDARGIEVAAYIEKITQDAGLKANFRWDGDRVVFT</sequence>
<evidence type="ECO:0000256" key="1">
    <source>
        <dbReference type="ARBA" id="ARBA00005662"/>
    </source>
</evidence>
<dbReference type="RefSeq" id="WP_420245144.1">
    <property type="nucleotide sequence ID" value="NZ_BOPV01000001.1"/>
</dbReference>
<dbReference type="Gene3D" id="3.60.21.10">
    <property type="match status" value="1"/>
</dbReference>
<dbReference type="CDD" id="cd07381">
    <property type="entry name" value="MPP_CapA"/>
    <property type="match status" value="1"/>
</dbReference>
<gene>
    <name evidence="3" type="ORF">TMPK1_38340</name>
</gene>
<feature type="domain" description="Capsule synthesis protein CapA" evidence="2">
    <location>
        <begin position="5"/>
        <end position="262"/>
    </location>
</feature>
<keyword evidence="4" id="KW-1185">Reference proteome</keyword>
<proteinExistence type="inferred from homology"/>
<comment type="similarity">
    <text evidence="1">Belongs to the CapA family.</text>
</comment>
<dbReference type="Proteomes" id="UP000681075">
    <property type="component" value="Unassembled WGS sequence"/>
</dbReference>